<evidence type="ECO:0000313" key="3">
    <source>
        <dbReference type="EMBL" id="KAL1401201.1"/>
    </source>
</evidence>
<keyword evidence="4" id="KW-1185">Reference proteome</keyword>
<evidence type="ECO:0000256" key="1">
    <source>
        <dbReference type="SAM" id="MobiDB-lite"/>
    </source>
</evidence>
<keyword evidence="2" id="KW-0732">Signal</keyword>
<comment type="caution">
    <text evidence="3">The sequence shown here is derived from an EMBL/GenBank/DDBJ whole genome shotgun (WGS) entry which is preliminary data.</text>
</comment>
<gene>
    <name evidence="3" type="ORF">pipiens_006795</name>
</gene>
<protein>
    <recommendedName>
        <fullName evidence="5">TIL domain-containing protein</fullName>
    </recommendedName>
</protein>
<feature type="region of interest" description="Disordered" evidence="1">
    <location>
        <begin position="85"/>
        <end position="106"/>
    </location>
</feature>
<dbReference type="Proteomes" id="UP001562425">
    <property type="component" value="Unassembled WGS sequence"/>
</dbReference>
<evidence type="ECO:0008006" key="5">
    <source>
        <dbReference type="Google" id="ProtNLM"/>
    </source>
</evidence>
<proteinExistence type="predicted"/>
<organism evidence="3 4">
    <name type="scientific">Culex pipiens pipiens</name>
    <name type="common">Northern house mosquito</name>
    <dbReference type="NCBI Taxonomy" id="38569"/>
    <lineage>
        <taxon>Eukaryota</taxon>
        <taxon>Metazoa</taxon>
        <taxon>Ecdysozoa</taxon>
        <taxon>Arthropoda</taxon>
        <taxon>Hexapoda</taxon>
        <taxon>Insecta</taxon>
        <taxon>Pterygota</taxon>
        <taxon>Neoptera</taxon>
        <taxon>Endopterygota</taxon>
        <taxon>Diptera</taxon>
        <taxon>Nematocera</taxon>
        <taxon>Culicoidea</taxon>
        <taxon>Culicidae</taxon>
        <taxon>Culicinae</taxon>
        <taxon>Culicini</taxon>
        <taxon>Culex</taxon>
        <taxon>Culex</taxon>
    </lineage>
</organism>
<evidence type="ECO:0000313" key="4">
    <source>
        <dbReference type="Proteomes" id="UP001562425"/>
    </source>
</evidence>
<feature type="chain" id="PRO_5044748610" description="TIL domain-containing protein" evidence="2">
    <location>
        <begin position="21"/>
        <end position="106"/>
    </location>
</feature>
<sequence>MKVTIVLLVLAVVAITAVNCYPKDCCGPHEERAPCGPDCPKPCDGHRGCSRPCKCVCIKGYHRNHEGHCVPDCDRCGGHPKGPYPYPSKDESHSSSSSSSEESKEH</sequence>
<dbReference type="EMBL" id="JBEHCU010005004">
    <property type="protein sequence ID" value="KAL1401201.1"/>
    <property type="molecule type" value="Genomic_DNA"/>
</dbReference>
<name>A0ABD1DN72_CULPP</name>
<evidence type="ECO:0000256" key="2">
    <source>
        <dbReference type="SAM" id="SignalP"/>
    </source>
</evidence>
<dbReference type="AlphaFoldDB" id="A0ABD1DN72"/>
<feature type="signal peptide" evidence="2">
    <location>
        <begin position="1"/>
        <end position="20"/>
    </location>
</feature>
<accession>A0ABD1DN72</accession>
<reference evidence="3 4" key="1">
    <citation type="submission" date="2024-05" db="EMBL/GenBank/DDBJ databases">
        <title>Culex pipiens pipiens assembly and annotation.</title>
        <authorList>
            <person name="Alout H."/>
            <person name="Durand T."/>
        </authorList>
    </citation>
    <scope>NUCLEOTIDE SEQUENCE [LARGE SCALE GENOMIC DNA]</scope>
    <source>
        <strain evidence="3">HA-2024</strain>
        <tissue evidence="3">Whole body</tissue>
    </source>
</reference>